<gene>
    <name evidence="2" type="ORF">IRI77_01570</name>
</gene>
<dbReference type="InterPro" id="IPR006116">
    <property type="entry name" value="NT_2-5OAS_ClassI-CCAase"/>
</dbReference>
<dbReference type="AlphaFoldDB" id="A0A7S7NS29"/>
<dbReference type="KEGG" id="pfer:IRI77_01570"/>
<dbReference type="Proteomes" id="UP000593892">
    <property type="component" value="Chromosome"/>
</dbReference>
<protein>
    <submittedName>
        <fullName evidence="2">Nucleotidyltransferase</fullName>
    </submittedName>
</protein>
<dbReference type="Pfam" id="PF18144">
    <property type="entry name" value="SMODS"/>
    <property type="match status" value="1"/>
</dbReference>
<organism evidence="2 3">
    <name type="scientific">Paludibaculum fermentans</name>
    <dbReference type="NCBI Taxonomy" id="1473598"/>
    <lineage>
        <taxon>Bacteria</taxon>
        <taxon>Pseudomonadati</taxon>
        <taxon>Acidobacteriota</taxon>
        <taxon>Terriglobia</taxon>
        <taxon>Bryobacterales</taxon>
        <taxon>Bryobacteraceae</taxon>
        <taxon>Paludibaculum</taxon>
    </lineage>
</organism>
<evidence type="ECO:0000313" key="2">
    <source>
        <dbReference type="EMBL" id="QOY88676.1"/>
    </source>
</evidence>
<reference evidence="2 3" key="1">
    <citation type="submission" date="2020-10" db="EMBL/GenBank/DDBJ databases">
        <title>Complete genome sequence of Paludibaculum fermentans P105T, a facultatively anaerobic acidobacterium capable of dissimilatory Fe(III) reduction.</title>
        <authorList>
            <person name="Dedysh S.N."/>
            <person name="Beletsky A.V."/>
            <person name="Kulichevskaya I.S."/>
            <person name="Mardanov A.V."/>
            <person name="Ravin N.V."/>
        </authorList>
    </citation>
    <scope>NUCLEOTIDE SEQUENCE [LARGE SCALE GENOMIC DNA]</scope>
    <source>
        <strain evidence="2 3">P105</strain>
    </source>
</reference>
<dbReference type="EMBL" id="CP063849">
    <property type="protein sequence ID" value="QOY88676.1"/>
    <property type="molecule type" value="Genomic_DNA"/>
</dbReference>
<keyword evidence="3" id="KW-1185">Reference proteome</keyword>
<dbReference type="GO" id="GO:0016779">
    <property type="term" value="F:nucleotidyltransferase activity"/>
    <property type="evidence" value="ECO:0007669"/>
    <property type="project" value="InterPro"/>
</dbReference>
<evidence type="ECO:0000313" key="3">
    <source>
        <dbReference type="Proteomes" id="UP000593892"/>
    </source>
</evidence>
<keyword evidence="1" id="KW-0051">Antiviral defense</keyword>
<proteinExistence type="predicted"/>
<dbReference type="GO" id="GO:0051607">
    <property type="term" value="P:defense response to virus"/>
    <property type="evidence" value="ECO:0007669"/>
    <property type="project" value="UniProtKB-KW"/>
</dbReference>
<name>A0A7S7NS29_PALFE</name>
<dbReference type="RefSeq" id="WP_194450338.1">
    <property type="nucleotide sequence ID" value="NZ_CP063849.1"/>
</dbReference>
<sequence length="258" mass="28589">MSVYSQGSVRLGTSTAPIARAGFDADLVCQLPGYAWRSQPRNLFETVGEHLRALPGFRGDIQRKRRCWTLVFSPQFHVDVTPAIANENSQKEDVLVFDGPSQDWRISNPSGYAYWFNKRQRARAHCSAMPLVAVVQLLKRRRDLLLNGPDAPNSIVITTLAASVYSGEPTIVEALSNVLRGMLAALEGFDKHSAVTNPVTPSEVYSENWIGNSSAIKLFCRFLKDLQSRLAFAESARCEGQAAQHLHELFGVERGSIN</sequence>
<keyword evidence="2" id="KW-0808">Transferase</keyword>
<dbReference type="CDD" id="cd05400">
    <property type="entry name" value="NT_2-5OAS_ClassI-CCAase"/>
    <property type="match status" value="1"/>
</dbReference>
<evidence type="ECO:0000256" key="1">
    <source>
        <dbReference type="ARBA" id="ARBA00023118"/>
    </source>
</evidence>
<accession>A0A7S7NS29</accession>